<dbReference type="Proteomes" id="UP000266340">
    <property type="component" value="Unassembled WGS sequence"/>
</dbReference>
<keyword evidence="2" id="KW-0012">Acyltransferase</keyword>
<dbReference type="PANTHER" id="PTHR43877">
    <property type="entry name" value="AMINOALKYLPHOSPHONATE N-ACETYLTRANSFERASE-RELATED-RELATED"/>
    <property type="match status" value="1"/>
</dbReference>
<evidence type="ECO:0000313" key="5">
    <source>
        <dbReference type="Proteomes" id="UP000266340"/>
    </source>
</evidence>
<dbReference type="SUPFAM" id="SSF55729">
    <property type="entry name" value="Acyl-CoA N-acyltransferases (Nat)"/>
    <property type="match status" value="1"/>
</dbReference>
<dbReference type="CDD" id="cd04301">
    <property type="entry name" value="NAT_SF"/>
    <property type="match status" value="1"/>
</dbReference>
<evidence type="ECO:0000259" key="3">
    <source>
        <dbReference type="PROSITE" id="PS51186"/>
    </source>
</evidence>
<keyword evidence="5" id="KW-1185">Reference proteome</keyword>
<evidence type="ECO:0000256" key="1">
    <source>
        <dbReference type="ARBA" id="ARBA00022679"/>
    </source>
</evidence>
<dbReference type="InterPro" id="IPR050832">
    <property type="entry name" value="Bact_Acetyltransf"/>
</dbReference>
<dbReference type="PANTHER" id="PTHR43877:SF1">
    <property type="entry name" value="ACETYLTRANSFERASE"/>
    <property type="match status" value="1"/>
</dbReference>
<reference evidence="4 5" key="1">
    <citation type="submission" date="2018-09" db="EMBL/GenBank/DDBJ databases">
        <title>Cohnella cavernae sp. nov., isolated from a karst cave.</title>
        <authorList>
            <person name="Zhu H."/>
        </authorList>
    </citation>
    <scope>NUCLEOTIDE SEQUENCE [LARGE SCALE GENOMIC DNA]</scope>
    <source>
        <strain evidence="4 5">K2E09-144</strain>
    </source>
</reference>
<dbReference type="Pfam" id="PF00583">
    <property type="entry name" value="Acetyltransf_1"/>
    <property type="match status" value="1"/>
</dbReference>
<comment type="caution">
    <text evidence="4">The sequence shown here is derived from an EMBL/GenBank/DDBJ whole genome shotgun (WGS) entry which is preliminary data.</text>
</comment>
<keyword evidence="1 4" id="KW-0808">Transferase</keyword>
<accession>A0A398CGQ7</accession>
<evidence type="ECO:0000256" key="2">
    <source>
        <dbReference type="ARBA" id="ARBA00023315"/>
    </source>
</evidence>
<gene>
    <name evidence="4" type="ORF">D3H35_22285</name>
</gene>
<protein>
    <submittedName>
        <fullName evidence="4">GNAT family N-acetyltransferase</fullName>
    </submittedName>
</protein>
<proteinExistence type="predicted"/>
<dbReference type="AlphaFoldDB" id="A0A398CGQ7"/>
<dbReference type="EMBL" id="QXJM01000040">
    <property type="protein sequence ID" value="RIE01660.1"/>
    <property type="molecule type" value="Genomic_DNA"/>
</dbReference>
<dbReference type="InterPro" id="IPR016181">
    <property type="entry name" value="Acyl_CoA_acyltransferase"/>
</dbReference>
<dbReference type="Gene3D" id="3.40.630.30">
    <property type="match status" value="1"/>
</dbReference>
<dbReference type="OrthoDB" id="1821130at2"/>
<sequence>MTIHDYDQMIELWSSIDGLALSEADSRQNIEMYLNRNSRLSYVYEAEGDIVGTILSGHDGRRGYIYHVAVKQEFRKQGIAQRLVDLSMGRLKEEGIDKCHIFVLDDNEAGQQFWSRTGWDKRSGFSVYSKDGAAPQSLEGPER</sequence>
<name>A0A398CGQ7_9BACL</name>
<dbReference type="GO" id="GO:0016747">
    <property type="term" value="F:acyltransferase activity, transferring groups other than amino-acyl groups"/>
    <property type="evidence" value="ECO:0007669"/>
    <property type="project" value="InterPro"/>
</dbReference>
<evidence type="ECO:0000313" key="4">
    <source>
        <dbReference type="EMBL" id="RIE01660.1"/>
    </source>
</evidence>
<organism evidence="4 5">
    <name type="scientific">Cohnella faecalis</name>
    <dbReference type="NCBI Taxonomy" id="2315694"/>
    <lineage>
        <taxon>Bacteria</taxon>
        <taxon>Bacillati</taxon>
        <taxon>Bacillota</taxon>
        <taxon>Bacilli</taxon>
        <taxon>Bacillales</taxon>
        <taxon>Paenibacillaceae</taxon>
        <taxon>Cohnella</taxon>
    </lineage>
</organism>
<dbReference type="PROSITE" id="PS51186">
    <property type="entry name" value="GNAT"/>
    <property type="match status" value="1"/>
</dbReference>
<feature type="domain" description="N-acetyltransferase" evidence="3">
    <location>
        <begin position="1"/>
        <end position="143"/>
    </location>
</feature>
<dbReference type="InterPro" id="IPR000182">
    <property type="entry name" value="GNAT_dom"/>
</dbReference>